<proteinExistence type="predicted"/>
<dbReference type="Proteomes" id="UP001211065">
    <property type="component" value="Unassembled WGS sequence"/>
</dbReference>
<name>A0AAD5TUM9_9FUNG</name>
<sequence>MLKNEYLQTRPDGRLLRDYNYISDYVAYKNYVYQKAGSHPNADRLMNILNDIKEDVPEVDETSEEYVEYVDRKIKIIMDQQKLDLQDSWQTKMKLRKAGDEEPEDLTLKLYSLTKPEVLTIRKEVKAKLFAKLKEKEDAE</sequence>
<keyword evidence="2" id="KW-1185">Reference proteome</keyword>
<dbReference type="EMBL" id="JADGJW010001211">
    <property type="protein sequence ID" value="KAJ3205359.1"/>
    <property type="molecule type" value="Genomic_DNA"/>
</dbReference>
<accession>A0AAD5TUM9</accession>
<protein>
    <submittedName>
        <fullName evidence="1">Uncharacterized protein</fullName>
    </submittedName>
</protein>
<gene>
    <name evidence="1" type="ORF">HK099_000856</name>
</gene>
<organism evidence="1 2">
    <name type="scientific">Clydaea vesicula</name>
    <dbReference type="NCBI Taxonomy" id="447962"/>
    <lineage>
        <taxon>Eukaryota</taxon>
        <taxon>Fungi</taxon>
        <taxon>Fungi incertae sedis</taxon>
        <taxon>Chytridiomycota</taxon>
        <taxon>Chytridiomycota incertae sedis</taxon>
        <taxon>Chytridiomycetes</taxon>
        <taxon>Lobulomycetales</taxon>
        <taxon>Lobulomycetaceae</taxon>
        <taxon>Clydaea</taxon>
    </lineage>
</organism>
<evidence type="ECO:0000313" key="1">
    <source>
        <dbReference type="EMBL" id="KAJ3205359.1"/>
    </source>
</evidence>
<dbReference type="AlphaFoldDB" id="A0AAD5TUM9"/>
<feature type="non-terminal residue" evidence="1">
    <location>
        <position position="1"/>
    </location>
</feature>
<comment type="caution">
    <text evidence="1">The sequence shown here is derived from an EMBL/GenBank/DDBJ whole genome shotgun (WGS) entry which is preliminary data.</text>
</comment>
<reference evidence="1" key="1">
    <citation type="submission" date="2020-05" db="EMBL/GenBank/DDBJ databases">
        <title>Phylogenomic resolution of chytrid fungi.</title>
        <authorList>
            <person name="Stajich J.E."/>
            <person name="Amses K."/>
            <person name="Simmons R."/>
            <person name="Seto K."/>
            <person name="Myers J."/>
            <person name="Bonds A."/>
            <person name="Quandt C.A."/>
            <person name="Barry K."/>
            <person name="Liu P."/>
            <person name="Grigoriev I."/>
            <person name="Longcore J.E."/>
            <person name="James T.Y."/>
        </authorList>
    </citation>
    <scope>NUCLEOTIDE SEQUENCE</scope>
    <source>
        <strain evidence="1">JEL0476</strain>
    </source>
</reference>
<evidence type="ECO:0000313" key="2">
    <source>
        <dbReference type="Proteomes" id="UP001211065"/>
    </source>
</evidence>